<evidence type="ECO:0000256" key="11">
    <source>
        <dbReference type="ARBA" id="ARBA00023015"/>
    </source>
</evidence>
<keyword evidence="11" id="KW-0805">Transcription regulation</keyword>
<feature type="domain" description="AWS" evidence="20">
    <location>
        <begin position="52"/>
        <end position="108"/>
    </location>
</feature>
<gene>
    <name evidence="21" type="ORF">AC631_02606</name>
</gene>
<dbReference type="EC" id="2.1.1.359" evidence="4"/>
<feature type="domain" description="Post-SET" evidence="19">
    <location>
        <begin position="234"/>
        <end position="250"/>
    </location>
</feature>
<dbReference type="SMART" id="SM00570">
    <property type="entry name" value="AWS"/>
    <property type="match status" value="1"/>
</dbReference>
<organism evidence="21 22">
    <name type="scientific">Debaryomyces fabryi</name>
    <dbReference type="NCBI Taxonomy" id="58627"/>
    <lineage>
        <taxon>Eukaryota</taxon>
        <taxon>Fungi</taxon>
        <taxon>Dikarya</taxon>
        <taxon>Ascomycota</taxon>
        <taxon>Saccharomycotina</taxon>
        <taxon>Pichiomycetes</taxon>
        <taxon>Debaryomycetaceae</taxon>
        <taxon>Debaryomyces</taxon>
    </lineage>
</organism>
<evidence type="ECO:0000256" key="9">
    <source>
        <dbReference type="ARBA" id="ARBA00022679"/>
    </source>
</evidence>
<dbReference type="InterPro" id="IPR038190">
    <property type="entry name" value="SRI_sf"/>
</dbReference>
<keyword evidence="12" id="KW-0804">Transcription</keyword>
<dbReference type="PROSITE" id="PS51215">
    <property type="entry name" value="AWS"/>
    <property type="match status" value="1"/>
</dbReference>
<proteinExistence type="predicted"/>
<dbReference type="PANTHER" id="PTHR22884">
    <property type="entry name" value="SET DOMAIN PROTEINS"/>
    <property type="match status" value="1"/>
</dbReference>
<dbReference type="Pfam" id="PF00856">
    <property type="entry name" value="SET"/>
    <property type="match status" value="1"/>
</dbReference>
<feature type="compositionally biased region" description="Basic and acidic residues" evidence="16">
    <location>
        <begin position="460"/>
        <end position="475"/>
    </location>
</feature>
<dbReference type="InterPro" id="IPR001202">
    <property type="entry name" value="WW_dom"/>
</dbReference>
<evidence type="ECO:0000256" key="5">
    <source>
        <dbReference type="ARBA" id="ARBA00018028"/>
    </source>
</evidence>
<evidence type="ECO:0000256" key="14">
    <source>
        <dbReference type="ARBA" id="ARBA00030091"/>
    </source>
</evidence>
<dbReference type="PROSITE" id="PS50280">
    <property type="entry name" value="SET"/>
    <property type="match status" value="1"/>
</dbReference>
<dbReference type="PROSITE" id="PS50020">
    <property type="entry name" value="WW_DOMAIN_2"/>
    <property type="match status" value="1"/>
</dbReference>
<dbReference type="InterPro" id="IPR006560">
    <property type="entry name" value="AWS_dom"/>
</dbReference>
<dbReference type="Gene3D" id="1.10.1740.100">
    <property type="entry name" value="Set2, Rpb1 interacting domain"/>
    <property type="match status" value="1"/>
</dbReference>
<dbReference type="InterPro" id="IPR044437">
    <property type="entry name" value="SETD2/Set2_SET"/>
</dbReference>
<dbReference type="GO" id="GO:0005634">
    <property type="term" value="C:nucleus"/>
    <property type="evidence" value="ECO:0007669"/>
    <property type="project" value="UniProtKB-SubCell"/>
</dbReference>
<dbReference type="RefSeq" id="XP_015467768.1">
    <property type="nucleotide sequence ID" value="XM_015611436.1"/>
</dbReference>
<evidence type="ECO:0000256" key="1">
    <source>
        <dbReference type="ARBA" id="ARBA00003901"/>
    </source>
</evidence>
<dbReference type="Gene3D" id="2.20.70.10">
    <property type="match status" value="1"/>
</dbReference>
<keyword evidence="10" id="KW-0949">S-adenosyl-L-methionine</keyword>
<dbReference type="GO" id="GO:0006355">
    <property type="term" value="P:regulation of DNA-templated transcription"/>
    <property type="evidence" value="ECO:0007669"/>
    <property type="project" value="InterPro"/>
</dbReference>
<feature type="domain" description="WW" evidence="17">
    <location>
        <begin position="477"/>
        <end position="511"/>
    </location>
</feature>
<evidence type="ECO:0000256" key="7">
    <source>
        <dbReference type="ARBA" id="ARBA00022491"/>
    </source>
</evidence>
<dbReference type="CDD" id="cd19172">
    <property type="entry name" value="SET_SETD2"/>
    <property type="match status" value="1"/>
</dbReference>
<accession>A0A0V1PZS2</accession>
<keyword evidence="6" id="KW-0158">Chromosome</keyword>
<reference evidence="21 22" key="1">
    <citation type="submission" date="2015-11" db="EMBL/GenBank/DDBJ databases">
        <title>The genome of Debaryomyces fabryi.</title>
        <authorList>
            <person name="Tafer H."/>
            <person name="Lopandic K."/>
        </authorList>
    </citation>
    <scope>NUCLEOTIDE SEQUENCE [LARGE SCALE GENOMIC DNA]</scope>
    <source>
        <strain evidence="21 22">CBS 789</strain>
    </source>
</reference>
<comment type="subcellular location">
    <subcellularLocation>
        <location evidence="3">Chromosome</location>
    </subcellularLocation>
    <subcellularLocation>
        <location evidence="2">Nucleus</location>
    </subcellularLocation>
</comment>
<evidence type="ECO:0000256" key="6">
    <source>
        <dbReference type="ARBA" id="ARBA00022454"/>
    </source>
</evidence>
<evidence type="ECO:0000256" key="13">
    <source>
        <dbReference type="ARBA" id="ARBA00023242"/>
    </source>
</evidence>
<feature type="region of interest" description="Disordered" evidence="16">
    <location>
        <begin position="508"/>
        <end position="547"/>
    </location>
</feature>
<dbReference type="InterPro" id="IPR017923">
    <property type="entry name" value="TFIIS_N"/>
</dbReference>
<dbReference type="InterPro" id="IPR035441">
    <property type="entry name" value="TFIIS/LEDGF_dom_sf"/>
</dbReference>
<evidence type="ECO:0000256" key="2">
    <source>
        <dbReference type="ARBA" id="ARBA00004123"/>
    </source>
</evidence>
<sequence length="731" mass="84389">MSDMEELEVKTKQHTPQLFLESEDKTDEARGTFSELQECTYSSKIIGSSGQHEHMTCDCYENWNSETQQNMACGEDSDCINRVTSVECSNKFCTCGNDCQNQRFQKKQYANVTVIQTELKGYGLRANENISESSFIYEYIGEVIDEESFRKRMVDYDTMKLKHFYFMMLKKDSFIDATMKGSLARFCNHSCNPNAYVDKWVVGDKLRMGIFSKRNIQKGEEITFDYNVDRYGAQSQPCYCGEPNCIKWMGGKTQTDAALLLPDGISEALGVTHKQERQWLKENKHLRSKQQSDESIINEAFVKSIEVSALTEGDVSKVMGALMRVQDLNITQKLIQRIYLTNDDNINSSIIRVHGYKTLSQTIKAFKDEDNELISKILIILAKWPKVTRNKISSSQIEDVVKDINANSNDDNLKKLSSDLLAEWGKLQMAYRIPKNVGNDKGSNSPALYGRNARSRSRSRSPDRGKSSEPQHVETDETLPDGWQTAFDPNTQTNYYYHAELGLSKWERPTKEVPKGPKGPKPILYNEPAKRPILGSNGRNYNEEELARREEERLKKEKEEQFREIQQKERLLQELILQSQKELEEKKSLEEKTKLEKLEKEKERQALKRKKLKKSKSSIPPAPPVPIETQWTKTFAKHVPNFLKKYEAEIGRDNIKGCAKELVKTLVAKEMKKHSDTKPPKELDNAKLKKIKEYSKMFMEKFLIKYRSKHDKKRNHDEENGGTKRVKADVE</sequence>
<keyword evidence="8 21" id="KW-0489">Methyltransferase</keyword>
<dbReference type="InterPro" id="IPR046341">
    <property type="entry name" value="SET_dom_sf"/>
</dbReference>
<evidence type="ECO:0000259" key="17">
    <source>
        <dbReference type="PROSITE" id="PS50020"/>
    </source>
</evidence>
<dbReference type="Pfam" id="PF17907">
    <property type="entry name" value="AWS"/>
    <property type="match status" value="1"/>
</dbReference>
<dbReference type="SUPFAM" id="SSF51045">
    <property type="entry name" value="WW domain"/>
    <property type="match status" value="1"/>
</dbReference>
<dbReference type="GO" id="GO:0005694">
    <property type="term" value="C:chromosome"/>
    <property type="evidence" value="ECO:0007669"/>
    <property type="project" value="UniProtKB-SubCell"/>
</dbReference>
<dbReference type="InterPro" id="IPR003616">
    <property type="entry name" value="Post-SET_dom"/>
</dbReference>
<dbReference type="PROSITE" id="PS50868">
    <property type="entry name" value="POST_SET"/>
    <property type="match status" value="1"/>
</dbReference>
<evidence type="ECO:0000256" key="4">
    <source>
        <dbReference type="ARBA" id="ARBA00012178"/>
    </source>
</evidence>
<dbReference type="SMART" id="SM00508">
    <property type="entry name" value="PostSET"/>
    <property type="match status" value="1"/>
</dbReference>
<dbReference type="Pfam" id="PF08236">
    <property type="entry name" value="SRI"/>
    <property type="match status" value="1"/>
</dbReference>
<comment type="function">
    <text evidence="1">Histone methyltransferase that trimethylates histone H3 'Lys-36' forming H3K36me3. Involved in transcription elongation as well as in transcription repression.</text>
</comment>
<dbReference type="InterPro" id="IPR013257">
    <property type="entry name" value="SRI"/>
</dbReference>
<feature type="region of interest" description="Disordered" evidence="16">
    <location>
        <begin position="709"/>
        <end position="731"/>
    </location>
</feature>
<evidence type="ECO:0000313" key="21">
    <source>
        <dbReference type="EMBL" id="KSA01666.1"/>
    </source>
</evidence>
<dbReference type="SUPFAM" id="SSF47676">
    <property type="entry name" value="Conserved domain common to transcription factors TFIIS, elongin A, CRSP70"/>
    <property type="match status" value="1"/>
</dbReference>
<dbReference type="AlphaFoldDB" id="A0A0V1PZS2"/>
<protein>
    <recommendedName>
        <fullName evidence="5">Histone-lysine N-methyltransferase, H3 lysine-36 specific</fullName>
        <ecNumber evidence="4">2.1.1.359</ecNumber>
    </recommendedName>
    <alternativeName>
        <fullName evidence="14">SET domain-containing protein 2</fullName>
    </alternativeName>
</protein>
<dbReference type="Gene3D" id="2.170.270.10">
    <property type="entry name" value="SET domain"/>
    <property type="match status" value="1"/>
</dbReference>
<keyword evidence="7" id="KW-0678">Repressor</keyword>
<evidence type="ECO:0000259" key="20">
    <source>
        <dbReference type="PROSITE" id="PS51215"/>
    </source>
</evidence>
<dbReference type="InterPro" id="IPR036020">
    <property type="entry name" value="WW_dom_sf"/>
</dbReference>
<evidence type="ECO:0000256" key="8">
    <source>
        <dbReference type="ARBA" id="ARBA00022603"/>
    </source>
</evidence>
<feature type="domain" description="SET" evidence="18">
    <location>
        <begin position="110"/>
        <end position="227"/>
    </location>
</feature>
<evidence type="ECO:0000256" key="16">
    <source>
        <dbReference type="SAM" id="MobiDB-lite"/>
    </source>
</evidence>
<dbReference type="Pfam" id="PF00397">
    <property type="entry name" value="WW"/>
    <property type="match status" value="1"/>
</dbReference>
<feature type="region of interest" description="Disordered" evidence="16">
    <location>
        <begin position="601"/>
        <end position="627"/>
    </location>
</feature>
<keyword evidence="13" id="KW-0539">Nucleus</keyword>
<dbReference type="SMART" id="SM00317">
    <property type="entry name" value="SET"/>
    <property type="match status" value="1"/>
</dbReference>
<dbReference type="SUPFAM" id="SSF82199">
    <property type="entry name" value="SET domain"/>
    <property type="match status" value="1"/>
</dbReference>
<dbReference type="GO" id="GO:0140955">
    <property type="term" value="F:histone H3K36 trimethyltransferase activity"/>
    <property type="evidence" value="ECO:0007669"/>
    <property type="project" value="UniProtKB-EC"/>
</dbReference>
<evidence type="ECO:0000256" key="10">
    <source>
        <dbReference type="ARBA" id="ARBA00022691"/>
    </source>
</evidence>
<evidence type="ECO:0000256" key="15">
    <source>
        <dbReference type="ARBA" id="ARBA00047545"/>
    </source>
</evidence>
<dbReference type="InterPro" id="IPR050777">
    <property type="entry name" value="SET2_Histone-Lys_MeTrsfase"/>
</dbReference>
<dbReference type="PROSITE" id="PS51568">
    <property type="entry name" value="SAM_MT43_SET2_1"/>
    <property type="match status" value="1"/>
</dbReference>
<comment type="caution">
    <text evidence="21">The sequence shown here is derived from an EMBL/GenBank/DDBJ whole genome shotgun (WGS) entry which is preliminary data.</text>
</comment>
<dbReference type="SMART" id="SM00456">
    <property type="entry name" value="WW"/>
    <property type="match status" value="1"/>
</dbReference>
<dbReference type="GO" id="GO:0032259">
    <property type="term" value="P:methylation"/>
    <property type="evidence" value="ECO:0007669"/>
    <property type="project" value="UniProtKB-KW"/>
</dbReference>
<evidence type="ECO:0000259" key="19">
    <source>
        <dbReference type="PROSITE" id="PS50868"/>
    </source>
</evidence>
<dbReference type="CDD" id="cd00201">
    <property type="entry name" value="WW"/>
    <property type="match status" value="1"/>
</dbReference>
<keyword evidence="22" id="KW-1185">Reference proteome</keyword>
<feature type="compositionally biased region" description="Basic and acidic residues" evidence="16">
    <location>
        <begin position="714"/>
        <end position="731"/>
    </location>
</feature>
<dbReference type="OrthoDB" id="422362at2759"/>
<dbReference type="GeneID" id="26839615"/>
<feature type="region of interest" description="Disordered" evidence="16">
    <location>
        <begin position="435"/>
        <end position="487"/>
    </location>
</feature>
<evidence type="ECO:0000313" key="22">
    <source>
        <dbReference type="Proteomes" id="UP000054251"/>
    </source>
</evidence>
<dbReference type="InterPro" id="IPR025788">
    <property type="entry name" value="Set2_fungi"/>
</dbReference>
<name>A0A0V1PZS2_9ASCO</name>
<dbReference type="InterPro" id="IPR001214">
    <property type="entry name" value="SET_dom"/>
</dbReference>
<dbReference type="EMBL" id="LMYN01000047">
    <property type="protein sequence ID" value="KSA01666.1"/>
    <property type="molecule type" value="Genomic_DNA"/>
</dbReference>
<evidence type="ECO:0000256" key="3">
    <source>
        <dbReference type="ARBA" id="ARBA00004286"/>
    </source>
</evidence>
<feature type="compositionally biased region" description="Basic residues" evidence="16">
    <location>
        <begin position="607"/>
        <end position="616"/>
    </location>
</feature>
<dbReference type="Pfam" id="PF08711">
    <property type="entry name" value="Med26"/>
    <property type="match status" value="1"/>
</dbReference>
<evidence type="ECO:0000256" key="12">
    <source>
        <dbReference type="ARBA" id="ARBA00023163"/>
    </source>
</evidence>
<dbReference type="Proteomes" id="UP000054251">
    <property type="component" value="Unassembled WGS sequence"/>
</dbReference>
<comment type="catalytic activity">
    <reaction evidence="15">
        <text>L-lysyl(36)-[histone H3] + 3 S-adenosyl-L-methionine = N(6),N(6),N(6)-trimethyl-L-lysyl(36)-[histone H3] + 3 S-adenosyl-L-homocysteine + 3 H(+)</text>
        <dbReference type="Rhea" id="RHEA:60324"/>
        <dbReference type="Rhea" id="RHEA-COMP:9785"/>
        <dbReference type="Rhea" id="RHEA-COMP:15536"/>
        <dbReference type="ChEBI" id="CHEBI:15378"/>
        <dbReference type="ChEBI" id="CHEBI:29969"/>
        <dbReference type="ChEBI" id="CHEBI:57856"/>
        <dbReference type="ChEBI" id="CHEBI:59789"/>
        <dbReference type="ChEBI" id="CHEBI:61961"/>
        <dbReference type="EC" id="2.1.1.359"/>
    </reaction>
</comment>
<evidence type="ECO:0000259" key="18">
    <source>
        <dbReference type="PROSITE" id="PS50280"/>
    </source>
</evidence>
<dbReference type="FunFam" id="2.170.270.10:FF:000033">
    <property type="entry name" value="Histone-lysine N-methyltransferase"/>
    <property type="match status" value="1"/>
</dbReference>
<keyword evidence="9 21" id="KW-0808">Transferase</keyword>